<keyword evidence="2" id="KW-1185">Reference proteome</keyword>
<comment type="caution">
    <text evidence="1">The sequence shown here is derived from an EMBL/GenBank/DDBJ whole genome shotgun (WGS) entry which is preliminary data.</text>
</comment>
<dbReference type="Proteomes" id="UP001221898">
    <property type="component" value="Unassembled WGS sequence"/>
</dbReference>
<dbReference type="AlphaFoldDB" id="A0AAD7RH12"/>
<organism evidence="1 2">
    <name type="scientific">Aldrovandia affinis</name>
    <dbReference type="NCBI Taxonomy" id="143900"/>
    <lineage>
        <taxon>Eukaryota</taxon>
        <taxon>Metazoa</taxon>
        <taxon>Chordata</taxon>
        <taxon>Craniata</taxon>
        <taxon>Vertebrata</taxon>
        <taxon>Euteleostomi</taxon>
        <taxon>Actinopterygii</taxon>
        <taxon>Neopterygii</taxon>
        <taxon>Teleostei</taxon>
        <taxon>Notacanthiformes</taxon>
        <taxon>Halosauridae</taxon>
        <taxon>Aldrovandia</taxon>
    </lineage>
</organism>
<accession>A0AAD7RH12</accession>
<proteinExistence type="predicted"/>
<reference evidence="1" key="1">
    <citation type="journal article" date="2023" name="Science">
        <title>Genome structures resolve the early diversification of teleost fishes.</title>
        <authorList>
            <person name="Parey E."/>
            <person name="Louis A."/>
            <person name="Montfort J."/>
            <person name="Bouchez O."/>
            <person name="Roques C."/>
            <person name="Iampietro C."/>
            <person name="Lluch J."/>
            <person name="Castinel A."/>
            <person name="Donnadieu C."/>
            <person name="Desvignes T."/>
            <person name="Floi Bucao C."/>
            <person name="Jouanno E."/>
            <person name="Wen M."/>
            <person name="Mejri S."/>
            <person name="Dirks R."/>
            <person name="Jansen H."/>
            <person name="Henkel C."/>
            <person name="Chen W.J."/>
            <person name="Zahm M."/>
            <person name="Cabau C."/>
            <person name="Klopp C."/>
            <person name="Thompson A.W."/>
            <person name="Robinson-Rechavi M."/>
            <person name="Braasch I."/>
            <person name="Lecointre G."/>
            <person name="Bobe J."/>
            <person name="Postlethwait J.H."/>
            <person name="Berthelot C."/>
            <person name="Roest Crollius H."/>
            <person name="Guiguen Y."/>
        </authorList>
    </citation>
    <scope>NUCLEOTIDE SEQUENCE</scope>
    <source>
        <strain evidence="1">NC1722</strain>
    </source>
</reference>
<gene>
    <name evidence="1" type="ORF">AAFF_G00207910</name>
</gene>
<evidence type="ECO:0000313" key="2">
    <source>
        <dbReference type="Proteomes" id="UP001221898"/>
    </source>
</evidence>
<sequence>MKYVAQGLKPFSLVEQEPFKVFVKDLLPNAKMTRVTLRSMIDDASKEMKVVTEAMTGVDHFAPPPTAGLSEGGASLVLLPIGLTLTVSTYNSIFTRTFYLYFYFRYLSLLGTLYTTGGVIKREIHLYTPFGNAK</sequence>
<protein>
    <submittedName>
        <fullName evidence="1">Uncharacterized protein</fullName>
    </submittedName>
</protein>
<name>A0AAD7RH12_9TELE</name>
<dbReference type="EMBL" id="JAINUG010000277">
    <property type="protein sequence ID" value="KAJ8384173.1"/>
    <property type="molecule type" value="Genomic_DNA"/>
</dbReference>
<evidence type="ECO:0000313" key="1">
    <source>
        <dbReference type="EMBL" id="KAJ8384173.1"/>
    </source>
</evidence>